<gene>
    <name evidence="1" type="ORF">BaRGS_00003355</name>
</gene>
<sequence length="95" mass="11134">MHTHTYDLFLDVYINFLLCNIISWEQERGFLLAPSRQVHVSHNCQLLAFQNLIEKRRRLQPAVAVSTYATVTAVRRNKHNPFKGEFLYGEDSARQ</sequence>
<name>A0ABD0M0F5_9CAEN</name>
<proteinExistence type="predicted"/>
<feature type="non-terminal residue" evidence="1">
    <location>
        <position position="95"/>
    </location>
</feature>
<accession>A0ABD0M0F5</accession>
<dbReference type="EMBL" id="JACVVK020000011">
    <property type="protein sequence ID" value="KAK7505193.1"/>
    <property type="molecule type" value="Genomic_DNA"/>
</dbReference>
<dbReference type="AlphaFoldDB" id="A0ABD0M0F5"/>
<keyword evidence="2" id="KW-1185">Reference proteome</keyword>
<dbReference type="Proteomes" id="UP001519460">
    <property type="component" value="Unassembled WGS sequence"/>
</dbReference>
<comment type="caution">
    <text evidence="1">The sequence shown here is derived from an EMBL/GenBank/DDBJ whole genome shotgun (WGS) entry which is preliminary data.</text>
</comment>
<evidence type="ECO:0000313" key="2">
    <source>
        <dbReference type="Proteomes" id="UP001519460"/>
    </source>
</evidence>
<reference evidence="1 2" key="1">
    <citation type="journal article" date="2023" name="Sci. Data">
        <title>Genome assembly of the Korean intertidal mud-creeper Batillaria attramentaria.</title>
        <authorList>
            <person name="Patra A.K."/>
            <person name="Ho P.T."/>
            <person name="Jun S."/>
            <person name="Lee S.J."/>
            <person name="Kim Y."/>
            <person name="Won Y.J."/>
        </authorList>
    </citation>
    <scope>NUCLEOTIDE SEQUENCE [LARGE SCALE GENOMIC DNA]</scope>
    <source>
        <strain evidence="1">Wonlab-2016</strain>
    </source>
</reference>
<evidence type="ECO:0000313" key="1">
    <source>
        <dbReference type="EMBL" id="KAK7505193.1"/>
    </source>
</evidence>
<protein>
    <submittedName>
        <fullName evidence="1">Uncharacterized protein</fullName>
    </submittedName>
</protein>
<organism evidence="1 2">
    <name type="scientific">Batillaria attramentaria</name>
    <dbReference type="NCBI Taxonomy" id="370345"/>
    <lineage>
        <taxon>Eukaryota</taxon>
        <taxon>Metazoa</taxon>
        <taxon>Spiralia</taxon>
        <taxon>Lophotrochozoa</taxon>
        <taxon>Mollusca</taxon>
        <taxon>Gastropoda</taxon>
        <taxon>Caenogastropoda</taxon>
        <taxon>Sorbeoconcha</taxon>
        <taxon>Cerithioidea</taxon>
        <taxon>Batillariidae</taxon>
        <taxon>Batillaria</taxon>
    </lineage>
</organism>